<comment type="caution">
    <text evidence="1">The sequence shown here is derived from an EMBL/GenBank/DDBJ whole genome shotgun (WGS) entry which is preliminary data.</text>
</comment>
<reference evidence="1" key="1">
    <citation type="journal article" date="2020" name="mSystems">
        <title>Genome- and Community-Level Interaction Insights into Carbon Utilization and Element Cycling Functions of Hydrothermarchaeota in Hydrothermal Sediment.</title>
        <authorList>
            <person name="Zhou Z."/>
            <person name="Liu Y."/>
            <person name="Xu W."/>
            <person name="Pan J."/>
            <person name="Luo Z.H."/>
            <person name="Li M."/>
        </authorList>
    </citation>
    <scope>NUCLEOTIDE SEQUENCE [LARGE SCALE GENOMIC DNA]</scope>
    <source>
        <strain evidence="1">SpSt-587</strain>
    </source>
</reference>
<accession>A0A7J3M4B4</accession>
<dbReference type="InterPro" id="IPR012340">
    <property type="entry name" value="NA-bd_OB-fold"/>
</dbReference>
<evidence type="ECO:0000313" key="1">
    <source>
        <dbReference type="EMBL" id="HGT83240.1"/>
    </source>
</evidence>
<dbReference type="SUPFAM" id="SSF50249">
    <property type="entry name" value="Nucleic acid-binding proteins"/>
    <property type="match status" value="1"/>
</dbReference>
<organism evidence="1">
    <name type="scientific">Archaeoglobus fulgidus</name>
    <dbReference type="NCBI Taxonomy" id="2234"/>
    <lineage>
        <taxon>Archaea</taxon>
        <taxon>Methanobacteriati</taxon>
        <taxon>Methanobacteriota</taxon>
        <taxon>Archaeoglobi</taxon>
        <taxon>Archaeoglobales</taxon>
        <taxon>Archaeoglobaceae</taxon>
        <taxon>Archaeoglobus</taxon>
    </lineage>
</organism>
<gene>
    <name evidence="1" type="ORF">ENT52_05885</name>
</gene>
<sequence length="304" mass="34146">MDKISKIVDEIYELFKEHGVKRSDIEKRLKLLIFEFKVPEEEARRTVINGLRREFDISRESLRYPLTKISELEPGKWVSVKAKVLQLWNATNASIAQWGIIGDETGTARFVIWAKSGKGKVEENKCYLFEKVVVDEFAGVKSVKVTSISEVKEIDEEIEVSEGGEIEAVGALVSISSNSGLVQVCKNCGRITKAGICKEHGKVETTEVLRLRGVLDDGEKTYDVEFSETTIKSLTDLDLATAKKLAFEHLDRGIVLSELKRKLLGRYLRISGEVRLSTINVKNAEFLRAKVSKEVEKLLAEVKA</sequence>
<protein>
    <submittedName>
        <fullName evidence="1">Replication protein A</fullName>
    </submittedName>
</protein>
<dbReference type="Gene3D" id="2.40.50.140">
    <property type="entry name" value="Nucleic acid-binding proteins"/>
    <property type="match status" value="1"/>
</dbReference>
<dbReference type="AlphaFoldDB" id="A0A7J3M4B4"/>
<name>A0A7J3M4B4_ARCFL</name>
<proteinExistence type="predicted"/>
<dbReference type="EMBL" id="DSYZ01000111">
    <property type="protein sequence ID" value="HGT83240.1"/>
    <property type="molecule type" value="Genomic_DNA"/>
</dbReference>
<dbReference type="CDD" id="cd04491">
    <property type="entry name" value="SoSSB_OBF"/>
    <property type="match status" value="1"/>
</dbReference>